<evidence type="ECO:0000256" key="8">
    <source>
        <dbReference type="ARBA" id="ARBA00023128"/>
    </source>
</evidence>
<proteinExistence type="inferred from homology"/>
<organism evidence="13 14">
    <name type="scientific">Thamnocephalis sphaerospora</name>
    <dbReference type="NCBI Taxonomy" id="78915"/>
    <lineage>
        <taxon>Eukaryota</taxon>
        <taxon>Fungi</taxon>
        <taxon>Fungi incertae sedis</taxon>
        <taxon>Zoopagomycota</taxon>
        <taxon>Zoopagomycotina</taxon>
        <taxon>Zoopagomycetes</taxon>
        <taxon>Zoopagales</taxon>
        <taxon>Sigmoideomycetaceae</taxon>
        <taxon>Thamnocephalis</taxon>
    </lineage>
</organism>
<keyword evidence="4 13" id="KW-0808">Transferase</keyword>
<dbReference type="InterPro" id="IPR016315">
    <property type="entry name" value="Protohaem_IX_farnesylTrfase_mt"/>
</dbReference>
<dbReference type="STRING" id="78915.A0A4P9XSG9"/>
<keyword evidence="6" id="KW-0809">Transit peptide</keyword>
<dbReference type="CDD" id="cd13957">
    <property type="entry name" value="PT_UbiA_Cox10"/>
    <property type="match status" value="1"/>
</dbReference>
<evidence type="ECO:0000256" key="2">
    <source>
        <dbReference type="ARBA" id="ARBA00005985"/>
    </source>
</evidence>
<evidence type="ECO:0000256" key="7">
    <source>
        <dbReference type="ARBA" id="ARBA00022989"/>
    </source>
</evidence>
<evidence type="ECO:0000256" key="1">
    <source>
        <dbReference type="ARBA" id="ARBA00004225"/>
    </source>
</evidence>
<dbReference type="PANTHER" id="PTHR43448:SF2">
    <property type="entry name" value="PROTOHEME IX FARNESYLTRANSFERASE, MITOCHONDRIAL"/>
    <property type="match status" value="1"/>
</dbReference>
<reference evidence="14" key="1">
    <citation type="journal article" date="2018" name="Nat. Microbiol.">
        <title>Leveraging single-cell genomics to expand the fungal tree of life.</title>
        <authorList>
            <person name="Ahrendt S.R."/>
            <person name="Quandt C.A."/>
            <person name="Ciobanu D."/>
            <person name="Clum A."/>
            <person name="Salamov A."/>
            <person name="Andreopoulos B."/>
            <person name="Cheng J.F."/>
            <person name="Woyke T."/>
            <person name="Pelin A."/>
            <person name="Henrissat B."/>
            <person name="Reynolds N.K."/>
            <person name="Benny G.L."/>
            <person name="Smith M.E."/>
            <person name="James T.Y."/>
            <person name="Grigoriev I.V."/>
        </authorList>
    </citation>
    <scope>NUCLEOTIDE SEQUENCE [LARGE SCALE GENOMIC DNA]</scope>
    <source>
        <strain evidence="14">RSA 1356</strain>
    </source>
</reference>
<evidence type="ECO:0000256" key="11">
    <source>
        <dbReference type="ARBA" id="ARBA00030253"/>
    </source>
</evidence>
<sequence>MPREKVVRWKPVPAPSLANWPGLVKELSKGRLAALVVLTTMCGYALAPGAADLATMFWTTTGTALCVSSANTINQWLEVPFDAQMARTRQRALVRRACAPLDAFTFGITTGISGVGILWHCVNPTTAVLGAANILLYTAVYTPMKRRSIVNTWAGAIVGAIPPVMGWAACTGTIDPSALTLGLVLYAWQFPHFNSLSYLIRAEYAKAGYHMASVLRPSLNTASALRNSLLLLPTGVALPWLGVTTWWFAADVAAVNLLLCAGAWRFWQDPNNNTARKLFFGSLVYLPLFFGLSLLHKKDDAAEQPAAPAVVEAVE</sequence>
<protein>
    <recommendedName>
        <fullName evidence="3">Protoheme IX farnesyltransferase, mitochondrial</fullName>
    </recommendedName>
    <alternativeName>
        <fullName evidence="11">Heme O synthase</fullName>
    </alternativeName>
</protein>
<keyword evidence="5 12" id="KW-0812">Transmembrane</keyword>
<dbReference type="PIRSF" id="PIRSF001773">
    <property type="entry name" value="COX10"/>
    <property type="match status" value="1"/>
</dbReference>
<dbReference type="InterPro" id="IPR044878">
    <property type="entry name" value="UbiA_sf"/>
</dbReference>
<keyword evidence="8" id="KW-0496">Mitochondrion</keyword>
<evidence type="ECO:0000256" key="3">
    <source>
        <dbReference type="ARBA" id="ARBA00016335"/>
    </source>
</evidence>
<dbReference type="OrthoDB" id="5211at2759"/>
<evidence type="ECO:0000256" key="4">
    <source>
        <dbReference type="ARBA" id="ARBA00022679"/>
    </source>
</evidence>
<dbReference type="InterPro" id="IPR030470">
    <property type="entry name" value="UbiA_prenylTrfase_CS"/>
</dbReference>
<dbReference type="Gene3D" id="1.10.357.140">
    <property type="entry name" value="UbiA prenyltransferase"/>
    <property type="match status" value="1"/>
</dbReference>
<accession>A0A4P9XSG9</accession>
<feature type="transmembrane region" description="Helical" evidence="12">
    <location>
        <begin position="32"/>
        <end position="51"/>
    </location>
</feature>
<keyword evidence="10 12" id="KW-0472">Membrane</keyword>
<evidence type="ECO:0000256" key="5">
    <source>
        <dbReference type="ARBA" id="ARBA00022692"/>
    </source>
</evidence>
<dbReference type="NCBIfam" id="TIGR01473">
    <property type="entry name" value="cyoE_ctaB"/>
    <property type="match status" value="1"/>
</dbReference>
<evidence type="ECO:0000313" key="13">
    <source>
        <dbReference type="EMBL" id="RKP08481.1"/>
    </source>
</evidence>
<dbReference type="Pfam" id="PF01040">
    <property type="entry name" value="UbiA"/>
    <property type="match status" value="1"/>
</dbReference>
<dbReference type="InterPro" id="IPR000537">
    <property type="entry name" value="UbiA_prenyltransferase"/>
</dbReference>
<dbReference type="PANTHER" id="PTHR43448">
    <property type="entry name" value="PROTOHEME IX FARNESYLTRANSFERASE, MITOCHONDRIAL"/>
    <property type="match status" value="1"/>
</dbReference>
<dbReference type="FunFam" id="1.10.357.140:FF:000004">
    <property type="entry name" value="Protoheme IX farnesyltransferase, mitochondrial"/>
    <property type="match status" value="1"/>
</dbReference>
<gene>
    <name evidence="13" type="ORF">THASP1DRAFT_29706</name>
</gene>
<dbReference type="EMBL" id="KZ992598">
    <property type="protein sequence ID" value="RKP08481.1"/>
    <property type="molecule type" value="Genomic_DNA"/>
</dbReference>
<evidence type="ECO:0000256" key="10">
    <source>
        <dbReference type="ARBA" id="ARBA00023136"/>
    </source>
</evidence>
<keyword evidence="7 12" id="KW-1133">Transmembrane helix</keyword>
<evidence type="ECO:0000256" key="9">
    <source>
        <dbReference type="ARBA" id="ARBA00023133"/>
    </source>
</evidence>
<evidence type="ECO:0000313" key="14">
    <source>
        <dbReference type="Proteomes" id="UP000271241"/>
    </source>
</evidence>
<feature type="transmembrane region" description="Helical" evidence="12">
    <location>
        <begin position="125"/>
        <end position="144"/>
    </location>
</feature>
<evidence type="ECO:0000256" key="12">
    <source>
        <dbReference type="SAM" id="Phobius"/>
    </source>
</evidence>
<comment type="similarity">
    <text evidence="2">Belongs to the UbiA prenyltransferase family.</text>
</comment>
<dbReference type="InterPro" id="IPR006369">
    <property type="entry name" value="Protohaem_IX_farnesylTrfase"/>
</dbReference>
<dbReference type="GO" id="GO:0008495">
    <property type="term" value="F:protoheme IX farnesyltransferase activity"/>
    <property type="evidence" value="ECO:0007669"/>
    <property type="project" value="InterPro"/>
</dbReference>
<dbReference type="Proteomes" id="UP000271241">
    <property type="component" value="Unassembled WGS sequence"/>
</dbReference>
<keyword evidence="14" id="KW-1185">Reference proteome</keyword>
<dbReference type="AlphaFoldDB" id="A0A4P9XSG9"/>
<evidence type="ECO:0000256" key="6">
    <source>
        <dbReference type="ARBA" id="ARBA00022946"/>
    </source>
</evidence>
<dbReference type="GO" id="GO:0031966">
    <property type="term" value="C:mitochondrial membrane"/>
    <property type="evidence" value="ECO:0007669"/>
    <property type="project" value="UniProtKB-SubCell"/>
</dbReference>
<dbReference type="GO" id="GO:0006784">
    <property type="term" value="P:heme A biosynthetic process"/>
    <property type="evidence" value="ECO:0007669"/>
    <property type="project" value="TreeGrafter"/>
</dbReference>
<dbReference type="PROSITE" id="PS00943">
    <property type="entry name" value="UBIA"/>
    <property type="match status" value="1"/>
</dbReference>
<name>A0A4P9XSG9_9FUNG</name>
<comment type="subcellular location">
    <subcellularLocation>
        <location evidence="1">Mitochondrion membrane</location>
        <topology evidence="1">Multi-pass membrane protein</topology>
    </subcellularLocation>
</comment>
<feature type="transmembrane region" description="Helical" evidence="12">
    <location>
        <begin position="278"/>
        <end position="295"/>
    </location>
</feature>
<keyword evidence="9" id="KW-0350">Heme biosynthesis</keyword>